<dbReference type="SUPFAM" id="SSF103473">
    <property type="entry name" value="MFS general substrate transporter"/>
    <property type="match status" value="1"/>
</dbReference>
<dbReference type="OrthoDB" id="3690525at2"/>
<name>A0A4Z0H6F1_9ACTN</name>
<evidence type="ECO:0000256" key="1">
    <source>
        <dbReference type="ARBA" id="ARBA00004651"/>
    </source>
</evidence>
<sequence>MWSYAGGAVAARTGDEMSGPALLLAGLSATGSAAAASSLLAGLTVAAALGGPLLGALLDRSARPGRLLAGALGLYAAGLAAILSGLGRIPVPAGVLIAVGTGLLGPALSGGWTAQLPRVVPGDVLPRATALDAMTFQLAALLGPALAGVVAALCGAPAGVLVSAALICLALPSAWALPPAPGSAARRRAGSLTGDLLAGFRAIGRRRPLARATAVSVLSCAGQGMLIACAPLLGARALGGAGHGAVLLSAIAAAALAANAVLARRTRPLRPDTVLWGSTVLLAVASLLAAGAGPIRLVAAALLAGVAEGPQLSALFAIRHREAPPHLVGQVFTTGASLKITGLAVGAGLAGPLAAHSLPGALVAAAGCQVLAALLFAVITTAGRTPRATPPTQRPRPPE</sequence>
<dbReference type="EMBL" id="SRID01000129">
    <property type="protein sequence ID" value="TGB08357.1"/>
    <property type="molecule type" value="Genomic_DNA"/>
</dbReference>
<dbReference type="PANTHER" id="PTHR23513">
    <property type="entry name" value="INTEGRAL MEMBRANE EFFLUX PROTEIN-RELATED"/>
    <property type="match status" value="1"/>
</dbReference>
<dbReference type="GO" id="GO:0005886">
    <property type="term" value="C:plasma membrane"/>
    <property type="evidence" value="ECO:0007669"/>
    <property type="project" value="UniProtKB-SubCell"/>
</dbReference>
<evidence type="ECO:0000256" key="4">
    <source>
        <dbReference type="ARBA" id="ARBA00022989"/>
    </source>
</evidence>
<keyword evidence="4 6" id="KW-1133">Transmembrane helix</keyword>
<feature type="transmembrane region" description="Helical" evidence="6">
    <location>
        <begin position="209"/>
        <end position="234"/>
    </location>
</feature>
<dbReference type="InterPro" id="IPR011701">
    <property type="entry name" value="MFS"/>
</dbReference>
<dbReference type="InterPro" id="IPR036259">
    <property type="entry name" value="MFS_trans_sf"/>
</dbReference>
<feature type="transmembrane region" description="Helical" evidence="6">
    <location>
        <begin position="361"/>
        <end position="379"/>
    </location>
</feature>
<dbReference type="Proteomes" id="UP000297948">
    <property type="component" value="Unassembled WGS sequence"/>
</dbReference>
<keyword evidence="3 6" id="KW-0812">Transmembrane</keyword>
<feature type="transmembrane region" description="Helical" evidence="6">
    <location>
        <begin position="33"/>
        <end position="55"/>
    </location>
</feature>
<organism evidence="7 8">
    <name type="scientific">Streptomyces palmae</name>
    <dbReference type="NCBI Taxonomy" id="1701085"/>
    <lineage>
        <taxon>Bacteria</taxon>
        <taxon>Bacillati</taxon>
        <taxon>Actinomycetota</taxon>
        <taxon>Actinomycetes</taxon>
        <taxon>Kitasatosporales</taxon>
        <taxon>Streptomycetaceae</taxon>
        <taxon>Streptomyces</taxon>
    </lineage>
</organism>
<evidence type="ECO:0000256" key="3">
    <source>
        <dbReference type="ARBA" id="ARBA00022692"/>
    </source>
</evidence>
<feature type="transmembrane region" description="Helical" evidence="6">
    <location>
        <begin position="240"/>
        <end position="262"/>
    </location>
</feature>
<feature type="transmembrane region" description="Helical" evidence="6">
    <location>
        <begin position="93"/>
        <end position="114"/>
    </location>
</feature>
<evidence type="ECO:0000256" key="5">
    <source>
        <dbReference type="ARBA" id="ARBA00023136"/>
    </source>
</evidence>
<keyword evidence="8" id="KW-1185">Reference proteome</keyword>
<dbReference type="RefSeq" id="WP_135339671.1">
    <property type="nucleotide sequence ID" value="NZ_JBHLTX010000008.1"/>
</dbReference>
<dbReference type="AlphaFoldDB" id="A0A4Z0H6F1"/>
<accession>A0A4Z0H6F1</accession>
<dbReference type="Pfam" id="PF07690">
    <property type="entry name" value="MFS_1"/>
    <property type="match status" value="1"/>
</dbReference>
<evidence type="ECO:0000313" key="7">
    <source>
        <dbReference type="EMBL" id="TGB08357.1"/>
    </source>
</evidence>
<feature type="transmembrane region" description="Helical" evidence="6">
    <location>
        <begin position="274"/>
        <end position="292"/>
    </location>
</feature>
<protein>
    <submittedName>
        <fullName evidence="7">MFS transporter</fullName>
    </submittedName>
</protein>
<dbReference type="GO" id="GO:0022857">
    <property type="term" value="F:transmembrane transporter activity"/>
    <property type="evidence" value="ECO:0007669"/>
    <property type="project" value="InterPro"/>
</dbReference>
<dbReference type="Gene3D" id="1.20.1250.20">
    <property type="entry name" value="MFS general substrate transporter like domains"/>
    <property type="match status" value="1"/>
</dbReference>
<keyword evidence="2" id="KW-1003">Cell membrane</keyword>
<evidence type="ECO:0000256" key="2">
    <source>
        <dbReference type="ARBA" id="ARBA00022475"/>
    </source>
</evidence>
<comment type="subcellular location">
    <subcellularLocation>
        <location evidence="1">Cell membrane</location>
        <topology evidence="1">Multi-pass membrane protein</topology>
    </subcellularLocation>
</comment>
<proteinExistence type="predicted"/>
<evidence type="ECO:0000256" key="6">
    <source>
        <dbReference type="SAM" id="Phobius"/>
    </source>
</evidence>
<gene>
    <name evidence="7" type="ORF">E4099_15600</name>
</gene>
<comment type="caution">
    <text evidence="7">The sequence shown here is derived from an EMBL/GenBank/DDBJ whole genome shotgun (WGS) entry which is preliminary data.</text>
</comment>
<dbReference type="PANTHER" id="PTHR23513:SF11">
    <property type="entry name" value="STAPHYLOFERRIN A TRANSPORTER"/>
    <property type="match status" value="1"/>
</dbReference>
<evidence type="ECO:0000313" key="8">
    <source>
        <dbReference type="Proteomes" id="UP000297948"/>
    </source>
</evidence>
<feature type="transmembrane region" description="Helical" evidence="6">
    <location>
        <begin position="67"/>
        <end position="87"/>
    </location>
</feature>
<keyword evidence="5 6" id="KW-0472">Membrane</keyword>
<reference evidence="7 8" key="1">
    <citation type="submission" date="2019-03" db="EMBL/GenBank/DDBJ databases">
        <authorList>
            <person name="Gonzalez-Pimentel J.L."/>
        </authorList>
    </citation>
    <scope>NUCLEOTIDE SEQUENCE [LARGE SCALE GENOMIC DNA]</scope>
    <source>
        <strain evidence="7 8">JCM 31289</strain>
    </source>
</reference>